<keyword evidence="1" id="KW-0863">Zinc-finger</keyword>
<feature type="domain" description="CBM20" evidence="3">
    <location>
        <begin position="187"/>
        <end position="297"/>
    </location>
</feature>
<feature type="domain" description="CBM20" evidence="3">
    <location>
        <begin position="74"/>
        <end position="181"/>
    </location>
</feature>
<accession>A0A8S1PNQ9</accession>
<dbReference type="AlphaFoldDB" id="A0A8S1PNQ9"/>
<comment type="caution">
    <text evidence="4">The sequence shown here is derived from an EMBL/GenBank/DDBJ whole genome shotgun (WGS) entry which is preliminary data.</text>
</comment>
<dbReference type="GO" id="GO:0097602">
    <property type="term" value="F:cullin family protein binding"/>
    <property type="evidence" value="ECO:0007669"/>
    <property type="project" value="InterPro"/>
</dbReference>
<dbReference type="GO" id="GO:0005680">
    <property type="term" value="C:anaphase-promoting complex"/>
    <property type="evidence" value="ECO:0007669"/>
    <property type="project" value="InterPro"/>
</dbReference>
<dbReference type="EMBL" id="CAJJDN010000081">
    <property type="protein sequence ID" value="CAD8104098.1"/>
    <property type="molecule type" value="Genomic_DNA"/>
</dbReference>
<dbReference type="GO" id="GO:0061630">
    <property type="term" value="F:ubiquitin protein ligase activity"/>
    <property type="evidence" value="ECO:0007669"/>
    <property type="project" value="InterPro"/>
</dbReference>
<dbReference type="PROSITE" id="PS51166">
    <property type="entry name" value="CBM20"/>
    <property type="match status" value="2"/>
</dbReference>
<organism evidence="4 5">
    <name type="scientific">Paramecium sonneborni</name>
    <dbReference type="NCBI Taxonomy" id="65129"/>
    <lineage>
        <taxon>Eukaryota</taxon>
        <taxon>Sar</taxon>
        <taxon>Alveolata</taxon>
        <taxon>Ciliophora</taxon>
        <taxon>Intramacronucleata</taxon>
        <taxon>Oligohymenophorea</taxon>
        <taxon>Peniculida</taxon>
        <taxon>Parameciidae</taxon>
        <taxon>Paramecium</taxon>
    </lineage>
</organism>
<keyword evidence="5" id="KW-1185">Reference proteome</keyword>
<dbReference type="SMART" id="SM01065">
    <property type="entry name" value="CBM_2"/>
    <property type="match status" value="2"/>
</dbReference>
<feature type="domain" description="RING-type" evidence="2">
    <location>
        <begin position="302"/>
        <end position="346"/>
    </location>
</feature>
<name>A0A8S1PNQ9_9CILI</name>
<gene>
    <name evidence="4" type="ORF">PSON_ATCC_30995.1.T0810181</name>
</gene>
<dbReference type="InterPro" id="IPR002044">
    <property type="entry name" value="CBM20"/>
</dbReference>
<dbReference type="OrthoDB" id="273181at2759"/>
<dbReference type="PANTHER" id="PTHR15048:SF0">
    <property type="entry name" value="STARCH-BINDING DOMAIN-CONTAINING PROTEIN 1"/>
    <property type="match status" value="1"/>
</dbReference>
<dbReference type="InterPro" id="IPR001841">
    <property type="entry name" value="Znf_RING"/>
</dbReference>
<dbReference type="GO" id="GO:2001070">
    <property type="term" value="F:starch binding"/>
    <property type="evidence" value="ECO:0007669"/>
    <property type="project" value="InterPro"/>
</dbReference>
<dbReference type="Proteomes" id="UP000692954">
    <property type="component" value="Unassembled WGS sequence"/>
</dbReference>
<dbReference type="InterPro" id="IPR024991">
    <property type="entry name" value="RING-H2_APC11"/>
</dbReference>
<dbReference type="Pfam" id="PF00686">
    <property type="entry name" value="CBM_20"/>
    <property type="match status" value="2"/>
</dbReference>
<evidence type="ECO:0000259" key="3">
    <source>
        <dbReference type="PROSITE" id="PS51166"/>
    </source>
</evidence>
<reference evidence="4" key="1">
    <citation type="submission" date="2021-01" db="EMBL/GenBank/DDBJ databases">
        <authorList>
            <consortium name="Genoscope - CEA"/>
            <person name="William W."/>
        </authorList>
    </citation>
    <scope>NUCLEOTIDE SEQUENCE</scope>
</reference>
<proteinExistence type="predicted"/>
<evidence type="ECO:0008006" key="6">
    <source>
        <dbReference type="Google" id="ProtNLM"/>
    </source>
</evidence>
<dbReference type="PROSITE" id="PS50089">
    <property type="entry name" value="ZF_RING_2"/>
    <property type="match status" value="1"/>
</dbReference>
<dbReference type="Pfam" id="PF12861">
    <property type="entry name" value="zf-ANAPC11"/>
    <property type="match status" value="1"/>
</dbReference>
<dbReference type="SMART" id="SM00184">
    <property type="entry name" value="RING"/>
    <property type="match status" value="1"/>
</dbReference>
<dbReference type="GO" id="GO:0031145">
    <property type="term" value="P:anaphase-promoting complex-dependent catabolic process"/>
    <property type="evidence" value="ECO:0007669"/>
    <property type="project" value="InterPro"/>
</dbReference>
<sequence length="351" mass="41746">MLIQYQLKMSNLLKDFKLHLDQNNQEVKLKRMNKNKFSSQFIIQGNEIITYELDNNKKLERKISFEKDSYMLIYDDLEQMQISFGQKQVCLALNKEVNWPYVPCVLGSIQELGNWNPLNAQTMIQNGNTWYLTISVSKSFEYKFVITKMFSNEICWEQTPNRYYNILNAPQSVELKNDWERNTEQKVLAKVPKFAHFSINYKTNSYNDYLVIVGNTEQFGKWNPRRGKQMKRYINYDWNLGTIIQDDELEYKFVIVSGDHCIWEDGVNRELELEDRQYCNIMAFWNYQQNSKINWREYNLECPVCSQHMNEVSVVIGQLCGHQICINCSNSMAQRQYIQVKCPLCRKAFLV</sequence>
<dbReference type="GO" id="GO:0008270">
    <property type="term" value="F:zinc ion binding"/>
    <property type="evidence" value="ECO:0007669"/>
    <property type="project" value="UniProtKB-KW"/>
</dbReference>
<keyword evidence="1" id="KW-0862">Zinc</keyword>
<evidence type="ECO:0000313" key="5">
    <source>
        <dbReference type="Proteomes" id="UP000692954"/>
    </source>
</evidence>
<evidence type="ECO:0000256" key="1">
    <source>
        <dbReference type="PROSITE-ProRule" id="PRU00175"/>
    </source>
</evidence>
<evidence type="ECO:0000259" key="2">
    <source>
        <dbReference type="PROSITE" id="PS50089"/>
    </source>
</evidence>
<keyword evidence="1" id="KW-0479">Metal-binding</keyword>
<evidence type="ECO:0000313" key="4">
    <source>
        <dbReference type="EMBL" id="CAD8104098.1"/>
    </source>
</evidence>
<dbReference type="GO" id="GO:0016020">
    <property type="term" value="C:membrane"/>
    <property type="evidence" value="ECO:0007669"/>
    <property type="project" value="TreeGrafter"/>
</dbReference>
<protein>
    <recommendedName>
        <fullName evidence="6">CBM20 domain-containing protein</fullName>
    </recommendedName>
</protein>
<dbReference type="PANTHER" id="PTHR15048">
    <property type="entry name" value="STARCH-BINDING DOMAIN-CONTAINING PROTEIN 1"/>
    <property type="match status" value="1"/>
</dbReference>